<proteinExistence type="predicted"/>
<feature type="compositionally biased region" description="Low complexity" evidence="1">
    <location>
        <begin position="53"/>
        <end position="64"/>
    </location>
</feature>
<accession>A0A9Q1IFG9</accession>
<feature type="compositionally biased region" description="Basic and acidic residues" evidence="1">
    <location>
        <begin position="86"/>
        <end position="99"/>
    </location>
</feature>
<organism evidence="2 3">
    <name type="scientific">Synaphobranchus kaupii</name>
    <name type="common">Kaup's arrowtooth eel</name>
    <dbReference type="NCBI Taxonomy" id="118154"/>
    <lineage>
        <taxon>Eukaryota</taxon>
        <taxon>Metazoa</taxon>
        <taxon>Chordata</taxon>
        <taxon>Craniata</taxon>
        <taxon>Vertebrata</taxon>
        <taxon>Euteleostomi</taxon>
        <taxon>Actinopterygii</taxon>
        <taxon>Neopterygii</taxon>
        <taxon>Teleostei</taxon>
        <taxon>Anguilliformes</taxon>
        <taxon>Synaphobranchidae</taxon>
        <taxon>Synaphobranchus</taxon>
    </lineage>
</organism>
<evidence type="ECO:0000313" key="2">
    <source>
        <dbReference type="EMBL" id="KAJ8339883.1"/>
    </source>
</evidence>
<dbReference type="Proteomes" id="UP001152622">
    <property type="component" value="Chromosome 16"/>
</dbReference>
<keyword evidence="3" id="KW-1185">Reference proteome</keyword>
<dbReference type="AlphaFoldDB" id="A0A9Q1IFG9"/>
<evidence type="ECO:0000313" key="3">
    <source>
        <dbReference type="Proteomes" id="UP001152622"/>
    </source>
</evidence>
<sequence length="129" mass="13726">MGKQNSTSVDLVGAALRLAHSPVKRGFIHSLISGGLQDFKAWSSKWGSNAWGQRAPAEQQAPQRMLGAEARQEEGTECEGDGGGDQGRRVGRQAEKPADTQHCQCIGISAVPWKRNAAGLDDRSGTGNK</sequence>
<feature type="region of interest" description="Disordered" evidence="1">
    <location>
        <begin position="50"/>
        <end position="101"/>
    </location>
</feature>
<gene>
    <name evidence="2" type="ORF">SKAU_G00345160</name>
</gene>
<dbReference type="EMBL" id="JAINUF010000016">
    <property type="protein sequence ID" value="KAJ8339883.1"/>
    <property type="molecule type" value="Genomic_DNA"/>
</dbReference>
<evidence type="ECO:0000256" key="1">
    <source>
        <dbReference type="SAM" id="MobiDB-lite"/>
    </source>
</evidence>
<name>A0A9Q1IFG9_SYNKA</name>
<comment type="caution">
    <text evidence="2">The sequence shown here is derived from an EMBL/GenBank/DDBJ whole genome shotgun (WGS) entry which is preliminary data.</text>
</comment>
<protein>
    <submittedName>
        <fullName evidence="2">Uncharacterized protein</fullName>
    </submittedName>
</protein>
<reference evidence="2" key="1">
    <citation type="journal article" date="2023" name="Science">
        <title>Genome structures resolve the early diversification of teleost fishes.</title>
        <authorList>
            <person name="Parey E."/>
            <person name="Louis A."/>
            <person name="Montfort J."/>
            <person name="Bouchez O."/>
            <person name="Roques C."/>
            <person name="Iampietro C."/>
            <person name="Lluch J."/>
            <person name="Castinel A."/>
            <person name="Donnadieu C."/>
            <person name="Desvignes T."/>
            <person name="Floi Bucao C."/>
            <person name="Jouanno E."/>
            <person name="Wen M."/>
            <person name="Mejri S."/>
            <person name="Dirks R."/>
            <person name="Jansen H."/>
            <person name="Henkel C."/>
            <person name="Chen W.J."/>
            <person name="Zahm M."/>
            <person name="Cabau C."/>
            <person name="Klopp C."/>
            <person name="Thompson A.W."/>
            <person name="Robinson-Rechavi M."/>
            <person name="Braasch I."/>
            <person name="Lecointre G."/>
            <person name="Bobe J."/>
            <person name="Postlethwait J.H."/>
            <person name="Berthelot C."/>
            <person name="Roest Crollius H."/>
            <person name="Guiguen Y."/>
        </authorList>
    </citation>
    <scope>NUCLEOTIDE SEQUENCE</scope>
    <source>
        <strain evidence="2">WJC10195</strain>
    </source>
</reference>